<dbReference type="EMBL" id="WHOE01000119">
    <property type="protein sequence ID" value="MPW15049.1"/>
    <property type="molecule type" value="Genomic_DNA"/>
</dbReference>
<dbReference type="RefSeq" id="WP_152724500.1">
    <property type="nucleotide sequence ID" value="NZ_JAFIWI010000108.1"/>
</dbReference>
<evidence type="ECO:0000313" key="2">
    <source>
        <dbReference type="Proteomes" id="UP000430466"/>
    </source>
</evidence>
<sequence length="77" mass="9018">MVENTKFITHMDILRMPSPEEEIIGKIGKWIASAKPDKDKIATIIFKKNTPTEILKLYDKNYDLIPFPAHKEYKIEK</sequence>
<gene>
    <name evidence="1" type="ORF">GDZ32_09690</name>
</gene>
<protein>
    <submittedName>
        <fullName evidence="1">Uncharacterized protein</fullName>
    </submittedName>
</protein>
<evidence type="ECO:0000313" key="1">
    <source>
        <dbReference type="EMBL" id="MPW15049.1"/>
    </source>
</evidence>
<organism evidence="1 2">
    <name type="scientific">Lactobacillus helveticus</name>
    <name type="common">Lactobacillus suntoryeus</name>
    <dbReference type="NCBI Taxonomy" id="1587"/>
    <lineage>
        <taxon>Bacteria</taxon>
        <taxon>Bacillati</taxon>
        <taxon>Bacillota</taxon>
        <taxon>Bacilli</taxon>
        <taxon>Lactobacillales</taxon>
        <taxon>Lactobacillaceae</taxon>
        <taxon>Lactobacillus</taxon>
    </lineage>
</organism>
<proteinExistence type="predicted"/>
<accession>A0A6A7K3B0</accession>
<dbReference type="Proteomes" id="UP000430466">
    <property type="component" value="Unassembled WGS sequence"/>
</dbReference>
<dbReference type="AlphaFoldDB" id="A0A6A7K3B0"/>
<comment type="caution">
    <text evidence="1">The sequence shown here is derived from an EMBL/GenBank/DDBJ whole genome shotgun (WGS) entry which is preliminary data.</text>
</comment>
<name>A0A6A7K3B0_LACHE</name>
<reference evidence="1 2" key="1">
    <citation type="submission" date="2019-10" db="EMBL/GenBank/DDBJ databases">
        <title>Draft genome sequences of Lactobacillus strains.</title>
        <authorList>
            <person name="Cho G.-S."/>
            <person name="Fagbemigun O."/>
            <person name="Brinks E."/>
            <person name="Franz C.M.A.P."/>
        </authorList>
    </citation>
    <scope>NUCLEOTIDE SEQUENCE [LARGE SCALE GENOMIC DNA]</scope>
    <source>
        <strain evidence="1 2">313</strain>
    </source>
</reference>